<dbReference type="PROSITE" id="PS01219">
    <property type="entry name" value="AMMONIUM_TRANSP"/>
    <property type="match status" value="1"/>
</dbReference>
<reference evidence="11 12" key="1">
    <citation type="journal article" date="2006" name="PLoS Genet.">
        <title>Secrets of soil survival revealed by the genome sequence of Arthrobacter aurescens TC1.</title>
        <authorList>
            <person name="Mongodin E.F."/>
            <person name="Shapir N."/>
            <person name="Daugherty S.C."/>
            <person name="DeBoy R.T."/>
            <person name="Emerson J.B."/>
            <person name="Shvartzbeyn A."/>
            <person name="Radune D."/>
            <person name="Vamathevan J."/>
            <person name="Riggs F."/>
            <person name="Grinberg V."/>
            <person name="Khouri H."/>
            <person name="Wackett L.P."/>
            <person name="Nelson K.E."/>
            <person name="Sadowsky M.J."/>
        </authorList>
    </citation>
    <scope>NUCLEOTIDE SEQUENCE [LARGE SCALE GENOMIC DNA]</scope>
    <source>
        <strain evidence="11 12">TC1</strain>
    </source>
</reference>
<evidence type="ECO:0000256" key="8">
    <source>
        <dbReference type="ARBA" id="ARBA00050025"/>
    </source>
</evidence>
<accession>A1RA52</accession>
<dbReference type="EMBL" id="CP000474">
    <property type="protein sequence ID" value="ABM09776.1"/>
    <property type="molecule type" value="Genomic_DNA"/>
</dbReference>
<feature type="transmembrane region" description="Helical" evidence="9">
    <location>
        <begin position="56"/>
        <end position="78"/>
    </location>
</feature>
<dbReference type="KEGG" id="aau:AAur_3419"/>
<feature type="transmembrane region" description="Helical" evidence="9">
    <location>
        <begin position="275"/>
        <end position="293"/>
    </location>
</feature>
<dbReference type="HOGENOM" id="CLU_000445_33_0_11"/>
<feature type="transmembrane region" description="Helical" evidence="9">
    <location>
        <begin position="110"/>
        <end position="132"/>
    </location>
</feature>
<comment type="subcellular location">
    <subcellularLocation>
        <location evidence="9">Cell membrane</location>
        <topology evidence="9">Multi-pass membrane protein</topology>
    </subcellularLocation>
    <subcellularLocation>
        <location evidence="1">Membrane</location>
        <topology evidence="1">Multi-pass membrane protein</topology>
    </subcellularLocation>
</comment>
<evidence type="ECO:0000313" key="11">
    <source>
        <dbReference type="EMBL" id="ABM09776.1"/>
    </source>
</evidence>
<dbReference type="eggNOG" id="COG0004">
    <property type="taxonomic scope" value="Bacteria"/>
</dbReference>
<proteinExistence type="inferred from homology"/>
<evidence type="ECO:0000256" key="4">
    <source>
        <dbReference type="ARBA" id="ARBA00022692"/>
    </source>
</evidence>
<protein>
    <recommendedName>
        <fullName evidence="8 9">Ammonium transporter</fullName>
    </recommendedName>
</protein>
<dbReference type="AlphaFoldDB" id="A1RA52"/>
<dbReference type="STRING" id="290340.AAur_3419"/>
<feature type="transmembrane region" description="Helical" evidence="9">
    <location>
        <begin position="218"/>
        <end position="236"/>
    </location>
</feature>
<evidence type="ECO:0000256" key="2">
    <source>
        <dbReference type="ARBA" id="ARBA00005887"/>
    </source>
</evidence>
<keyword evidence="6 9" id="KW-0472">Membrane</keyword>
<dbReference type="InterPro" id="IPR002229">
    <property type="entry name" value="RhesusRHD"/>
</dbReference>
<feature type="transmembrane region" description="Helical" evidence="9">
    <location>
        <begin position="371"/>
        <end position="393"/>
    </location>
</feature>
<dbReference type="InterPro" id="IPR029020">
    <property type="entry name" value="Ammonium/urea_transptr"/>
</dbReference>
<dbReference type="PANTHER" id="PTHR43029:SF10">
    <property type="entry name" value="AMMONIUM TRANSPORTER MEP2"/>
    <property type="match status" value="1"/>
</dbReference>
<dbReference type="InterPro" id="IPR024041">
    <property type="entry name" value="NH4_transpt_AmtB-like_dom"/>
</dbReference>
<dbReference type="InterPro" id="IPR018047">
    <property type="entry name" value="Ammonium_transpt_CS"/>
</dbReference>
<evidence type="ECO:0000256" key="5">
    <source>
        <dbReference type="ARBA" id="ARBA00022989"/>
    </source>
</evidence>
<comment type="similarity">
    <text evidence="2 9">Belongs to the ammonia transporter channel (TC 1.A.11.2) family.</text>
</comment>
<feature type="domain" description="Ammonium transporter AmtB-like" evidence="10">
    <location>
        <begin position="28"/>
        <end position="423"/>
    </location>
</feature>
<evidence type="ECO:0000256" key="9">
    <source>
        <dbReference type="RuleBase" id="RU362002"/>
    </source>
</evidence>
<evidence type="ECO:0000259" key="10">
    <source>
        <dbReference type="Pfam" id="PF00909"/>
    </source>
</evidence>
<evidence type="ECO:0000256" key="3">
    <source>
        <dbReference type="ARBA" id="ARBA00022448"/>
    </source>
</evidence>
<gene>
    <name evidence="11" type="primary">amt</name>
    <name evidence="11" type="ordered locus">AAur_3419</name>
</gene>
<keyword evidence="12" id="KW-1185">Reference proteome</keyword>
<dbReference type="PANTHER" id="PTHR43029">
    <property type="entry name" value="AMMONIUM TRANSPORTER MEP2"/>
    <property type="match status" value="1"/>
</dbReference>
<sequence length="461" mass="47853">MAWAGNNGPVSDRLNEKGTQVEISAQHVWMMLSAAMVLFMTPGLGLFYGGMTRAKAALNMIMMSFISAGIVGVVWVLWGYSMTTGEGFLGLFGNPFAHFGLQDLMGSPDLIKAGFAATFAIITVALISGAIADRAKFGAWALFVPIWVTVVYCPLAYMIWGGGLMSAGGALTDIFGQVIDFAGGAVVEVSSGTAAFVLALIVGKRHGFAKDPNHRPHNVPFIMIGAAILWFGWFGFNGGAATTAEQAGLIWVNTLVTPAAAMLSWLVVEKIRHGHPTSLGAASGVVAGLVAITPSCANISPLAALGLGLVAGAACAVFVDLKYRFGFDDSLDVVGVHFGAGVIGTLSLGFIAFPTDGTAGGLLYGGGPQQLVAQTVAVLVTIALSGVGTLVIGRAIHKTIGFRVPLEHEVTGVDLTQHAESAYEFGLTAHGHFRQQHAHLSALISRKPAAAAPEAKEDSFA</sequence>
<dbReference type="NCBIfam" id="TIGR00836">
    <property type="entry name" value="amt"/>
    <property type="match status" value="1"/>
</dbReference>
<dbReference type="InterPro" id="IPR001905">
    <property type="entry name" value="Ammonium_transpt"/>
</dbReference>
<keyword evidence="7 9" id="KW-0924">Ammonia transport</keyword>
<dbReference type="PRINTS" id="PR00342">
    <property type="entry name" value="RHESUSRHD"/>
</dbReference>
<keyword evidence="3 9" id="KW-0813">Transport</keyword>
<feature type="transmembrane region" description="Helical" evidence="9">
    <location>
        <begin position="28"/>
        <end position="49"/>
    </location>
</feature>
<evidence type="ECO:0000256" key="7">
    <source>
        <dbReference type="ARBA" id="ARBA00023177"/>
    </source>
</evidence>
<feature type="transmembrane region" description="Helical" evidence="9">
    <location>
        <begin position="299"/>
        <end position="319"/>
    </location>
</feature>
<evidence type="ECO:0000313" key="12">
    <source>
        <dbReference type="Proteomes" id="UP000000637"/>
    </source>
</evidence>
<feature type="transmembrane region" description="Helical" evidence="9">
    <location>
        <begin position="181"/>
        <end position="202"/>
    </location>
</feature>
<evidence type="ECO:0000256" key="6">
    <source>
        <dbReference type="ARBA" id="ARBA00023136"/>
    </source>
</evidence>
<keyword evidence="5 9" id="KW-1133">Transmembrane helix</keyword>
<organism evidence="11 12">
    <name type="scientific">Paenarthrobacter aurescens (strain TC1)</name>
    <dbReference type="NCBI Taxonomy" id="290340"/>
    <lineage>
        <taxon>Bacteria</taxon>
        <taxon>Bacillati</taxon>
        <taxon>Actinomycetota</taxon>
        <taxon>Actinomycetes</taxon>
        <taxon>Micrococcales</taxon>
        <taxon>Micrococcaceae</taxon>
        <taxon>Paenarthrobacter</taxon>
    </lineage>
</organism>
<feature type="transmembrane region" description="Helical" evidence="9">
    <location>
        <begin position="248"/>
        <end position="268"/>
    </location>
</feature>
<dbReference type="OrthoDB" id="9814202at2"/>
<dbReference type="SUPFAM" id="SSF111352">
    <property type="entry name" value="Ammonium transporter"/>
    <property type="match status" value="1"/>
</dbReference>
<feature type="transmembrane region" description="Helical" evidence="9">
    <location>
        <begin position="331"/>
        <end position="351"/>
    </location>
</feature>
<dbReference type="GO" id="GO:0008519">
    <property type="term" value="F:ammonium channel activity"/>
    <property type="evidence" value="ECO:0007669"/>
    <property type="project" value="InterPro"/>
</dbReference>
<name>A1RA52_PAEAT</name>
<feature type="transmembrane region" description="Helical" evidence="9">
    <location>
        <begin position="139"/>
        <end position="161"/>
    </location>
</feature>
<keyword evidence="4 9" id="KW-0812">Transmembrane</keyword>
<dbReference type="Pfam" id="PF00909">
    <property type="entry name" value="Ammonium_transp"/>
    <property type="match status" value="1"/>
</dbReference>
<dbReference type="Proteomes" id="UP000000637">
    <property type="component" value="Chromosome"/>
</dbReference>
<evidence type="ECO:0000256" key="1">
    <source>
        <dbReference type="ARBA" id="ARBA00004141"/>
    </source>
</evidence>
<dbReference type="GO" id="GO:0005886">
    <property type="term" value="C:plasma membrane"/>
    <property type="evidence" value="ECO:0007669"/>
    <property type="project" value="UniProtKB-SubCell"/>
</dbReference>
<dbReference type="Gene3D" id="1.10.3430.10">
    <property type="entry name" value="Ammonium transporter AmtB like domains"/>
    <property type="match status" value="1"/>
</dbReference>